<dbReference type="Proteomes" id="UP000218209">
    <property type="component" value="Unassembled WGS sequence"/>
</dbReference>
<name>A0A1X6NWZ7_PORUM</name>
<dbReference type="AlphaFoldDB" id="A0A1X6NWZ7"/>
<gene>
    <name evidence="1" type="ORF">BU14_0393s0001</name>
</gene>
<evidence type="ECO:0008006" key="3">
    <source>
        <dbReference type="Google" id="ProtNLM"/>
    </source>
</evidence>
<proteinExistence type="predicted"/>
<accession>A0A1X6NWZ7</accession>
<protein>
    <recommendedName>
        <fullName evidence="3">Metallothionein</fullName>
    </recommendedName>
</protein>
<keyword evidence="2" id="KW-1185">Reference proteome</keyword>
<evidence type="ECO:0000313" key="1">
    <source>
        <dbReference type="EMBL" id="OSX72913.1"/>
    </source>
</evidence>
<evidence type="ECO:0000313" key="2">
    <source>
        <dbReference type="Proteomes" id="UP000218209"/>
    </source>
</evidence>
<sequence>MATSAAAPPDINWGCDQWADCSCASSEKKCECAAGACQCGTITIAQVKEAMAKACPYSDCGTCKQEPAGCKCDKQCSCGGGRPKTKTEWVQWVKTQNPTGCPCK</sequence>
<dbReference type="EMBL" id="KV919030">
    <property type="protein sequence ID" value="OSX72913.1"/>
    <property type="molecule type" value="Genomic_DNA"/>
</dbReference>
<organism evidence="1 2">
    <name type="scientific">Porphyra umbilicalis</name>
    <name type="common">Purple laver</name>
    <name type="synonym">Red alga</name>
    <dbReference type="NCBI Taxonomy" id="2786"/>
    <lineage>
        <taxon>Eukaryota</taxon>
        <taxon>Rhodophyta</taxon>
        <taxon>Bangiophyceae</taxon>
        <taxon>Bangiales</taxon>
        <taxon>Bangiaceae</taxon>
        <taxon>Porphyra</taxon>
    </lineage>
</organism>
<reference evidence="1 2" key="1">
    <citation type="submission" date="2017-03" db="EMBL/GenBank/DDBJ databases">
        <title>WGS assembly of Porphyra umbilicalis.</title>
        <authorList>
            <person name="Brawley S.H."/>
            <person name="Blouin N.A."/>
            <person name="Ficko-Blean E."/>
            <person name="Wheeler G.L."/>
            <person name="Lohr M."/>
            <person name="Goodson H.V."/>
            <person name="Jenkins J.W."/>
            <person name="Blaby-Haas C.E."/>
            <person name="Helliwell K.E."/>
            <person name="Chan C."/>
            <person name="Marriage T."/>
            <person name="Bhattacharya D."/>
            <person name="Klein A.S."/>
            <person name="Badis Y."/>
            <person name="Brodie J."/>
            <person name="Cao Y."/>
            <person name="Collen J."/>
            <person name="Dittami S.M."/>
            <person name="Gachon C.M."/>
            <person name="Green B.R."/>
            <person name="Karpowicz S."/>
            <person name="Kim J.W."/>
            <person name="Kudahl U."/>
            <person name="Lin S."/>
            <person name="Michel G."/>
            <person name="Mittag M."/>
            <person name="Olson B.J."/>
            <person name="Pangilinan J."/>
            <person name="Peng Y."/>
            <person name="Qiu H."/>
            <person name="Shu S."/>
            <person name="Singer J.T."/>
            <person name="Smith A.G."/>
            <person name="Sprecher B.N."/>
            <person name="Wagner V."/>
            <person name="Wang W."/>
            <person name="Wang Z.-Y."/>
            <person name="Yan J."/>
            <person name="Yarish C."/>
            <person name="Zoeuner-Riek S."/>
            <person name="Zhuang Y."/>
            <person name="Zou Y."/>
            <person name="Lindquist E.A."/>
            <person name="Grimwood J."/>
            <person name="Barry K."/>
            <person name="Rokhsar D.S."/>
            <person name="Schmutz J."/>
            <person name="Stiller J.W."/>
            <person name="Grossman A.R."/>
            <person name="Prochnik S.E."/>
        </authorList>
    </citation>
    <scope>NUCLEOTIDE SEQUENCE [LARGE SCALE GENOMIC DNA]</scope>
    <source>
        <strain evidence="1">4086291</strain>
    </source>
</reference>